<keyword evidence="5" id="KW-1185">Reference proteome</keyword>
<dbReference type="Gene3D" id="1.10.1660.10">
    <property type="match status" value="1"/>
</dbReference>
<keyword evidence="1" id="KW-0238">DNA-binding</keyword>
<dbReference type="Proteomes" id="UP000053244">
    <property type="component" value="Unassembled WGS sequence"/>
</dbReference>
<comment type="caution">
    <text evidence="4">The sequence shown here is derived from an EMBL/GenBank/DDBJ whole genome shotgun (WGS) entry which is preliminary data.</text>
</comment>
<proteinExistence type="predicted"/>
<dbReference type="SUPFAM" id="SSF46955">
    <property type="entry name" value="Putative DNA-binding domain"/>
    <property type="match status" value="1"/>
</dbReference>
<reference evidence="4 5" key="1">
    <citation type="submission" date="2015-10" db="EMBL/GenBank/DDBJ databases">
        <authorList>
            <person name="Gilbert D.G."/>
        </authorList>
    </citation>
    <scope>NUCLEOTIDE SEQUENCE [LARGE SCALE GENOMIC DNA]</scope>
    <source>
        <strain evidence="4 5">NRRL B-16712</strain>
    </source>
</reference>
<dbReference type="Pfam" id="PF13411">
    <property type="entry name" value="MerR_1"/>
    <property type="match status" value="1"/>
</dbReference>
<keyword evidence="2" id="KW-0175">Coiled coil</keyword>
<dbReference type="InterPro" id="IPR047057">
    <property type="entry name" value="MerR_fam"/>
</dbReference>
<evidence type="ECO:0000259" key="3">
    <source>
        <dbReference type="PROSITE" id="PS50937"/>
    </source>
</evidence>
<accession>A0A0X3UTI2</accession>
<dbReference type="EMBL" id="LLZH01000097">
    <property type="protein sequence ID" value="KUL35858.1"/>
    <property type="molecule type" value="Genomic_DNA"/>
</dbReference>
<dbReference type="GO" id="GO:0003700">
    <property type="term" value="F:DNA-binding transcription factor activity"/>
    <property type="evidence" value="ECO:0007669"/>
    <property type="project" value="InterPro"/>
</dbReference>
<dbReference type="PRINTS" id="PR00040">
    <property type="entry name" value="HTHMERR"/>
</dbReference>
<feature type="domain" description="HTH merR-type" evidence="3">
    <location>
        <begin position="12"/>
        <end position="78"/>
    </location>
</feature>
<dbReference type="PROSITE" id="PS00552">
    <property type="entry name" value="HTH_MERR_1"/>
    <property type="match status" value="1"/>
</dbReference>
<name>A0A0X3UTI2_9ACTN</name>
<feature type="coiled-coil region" evidence="2">
    <location>
        <begin position="84"/>
        <end position="111"/>
    </location>
</feature>
<dbReference type="InterPro" id="IPR009061">
    <property type="entry name" value="DNA-bd_dom_put_sf"/>
</dbReference>
<evidence type="ECO:0000256" key="2">
    <source>
        <dbReference type="SAM" id="Coils"/>
    </source>
</evidence>
<dbReference type="AlphaFoldDB" id="A0A0X3UTI2"/>
<dbReference type="GO" id="GO:0003677">
    <property type="term" value="F:DNA binding"/>
    <property type="evidence" value="ECO:0007669"/>
    <property type="project" value="UniProtKB-KW"/>
</dbReference>
<dbReference type="PROSITE" id="PS50937">
    <property type="entry name" value="HTH_MERR_2"/>
    <property type="match status" value="1"/>
</dbReference>
<gene>
    <name evidence="4" type="ORF">ADL15_13985</name>
</gene>
<organism evidence="4 5">
    <name type="scientific">Actinoplanes awajinensis subsp. mycoplanecinus</name>
    <dbReference type="NCBI Taxonomy" id="135947"/>
    <lineage>
        <taxon>Bacteria</taxon>
        <taxon>Bacillati</taxon>
        <taxon>Actinomycetota</taxon>
        <taxon>Actinomycetes</taxon>
        <taxon>Micromonosporales</taxon>
        <taxon>Micromonosporaceae</taxon>
        <taxon>Actinoplanes</taxon>
    </lineage>
</organism>
<dbReference type="InterPro" id="IPR000551">
    <property type="entry name" value="MerR-type_HTH_dom"/>
</dbReference>
<dbReference type="PANTHER" id="PTHR30204">
    <property type="entry name" value="REDOX-CYCLING DRUG-SENSING TRANSCRIPTIONAL ACTIVATOR SOXR"/>
    <property type="match status" value="1"/>
</dbReference>
<evidence type="ECO:0000313" key="4">
    <source>
        <dbReference type="EMBL" id="KUL35858.1"/>
    </source>
</evidence>
<evidence type="ECO:0000313" key="5">
    <source>
        <dbReference type="Proteomes" id="UP000053244"/>
    </source>
</evidence>
<sequence length="132" mass="14752">MRARSHPGGDVRIGDLAARAGVSVRSVRYYEEQGLLVSVRSPSGQRHYTEQEVERVTFIQRLYTAGLSSRTIAELLPCVDTPSLENSDAAMDRMSEERDRLSAHIDDLIRTRDALDHLMSVASAHRTTLTAR</sequence>
<evidence type="ECO:0000256" key="1">
    <source>
        <dbReference type="ARBA" id="ARBA00023125"/>
    </source>
</evidence>
<dbReference type="SMART" id="SM00422">
    <property type="entry name" value="HTH_MERR"/>
    <property type="match status" value="1"/>
</dbReference>
<dbReference type="PANTHER" id="PTHR30204:SF97">
    <property type="entry name" value="MERR FAMILY REGULATORY PROTEIN"/>
    <property type="match status" value="1"/>
</dbReference>
<protein>
    <submittedName>
        <fullName evidence="4">MerR family transcriptional regulator</fullName>
    </submittedName>
</protein>